<protein>
    <recommendedName>
        <fullName evidence="3">Transmembrane protein</fullName>
    </recommendedName>
</protein>
<sequence length="115" mass="12779">MIFSSSPGISSCTLIHAPVCCRIDLMMLPDFPITLLAFMSWQSMQYVVVTVSDESMEFENLGFEFEDLGLGLGFEDVGLGFEFEERCGFQRAVDLGFGVWVLVAMVVYVSVVLVD</sequence>
<proteinExistence type="predicted"/>
<reference evidence="2" key="1">
    <citation type="submission" date="2018-02" db="EMBL/GenBank/DDBJ databases">
        <authorList>
            <person name="Cohen D.B."/>
            <person name="Kent A.D."/>
        </authorList>
    </citation>
    <scope>NUCLEOTIDE SEQUENCE</scope>
</reference>
<keyword evidence="1" id="KW-0472">Membrane</keyword>
<keyword evidence="1" id="KW-0812">Transmembrane</keyword>
<evidence type="ECO:0000256" key="1">
    <source>
        <dbReference type="SAM" id="Phobius"/>
    </source>
</evidence>
<keyword evidence="1" id="KW-1133">Transmembrane helix</keyword>
<dbReference type="AlphaFoldDB" id="A0A2N9HIQ0"/>
<evidence type="ECO:0000313" key="2">
    <source>
        <dbReference type="EMBL" id="SPD14106.1"/>
    </source>
</evidence>
<organism evidence="2">
    <name type="scientific">Fagus sylvatica</name>
    <name type="common">Beechnut</name>
    <dbReference type="NCBI Taxonomy" id="28930"/>
    <lineage>
        <taxon>Eukaryota</taxon>
        <taxon>Viridiplantae</taxon>
        <taxon>Streptophyta</taxon>
        <taxon>Embryophyta</taxon>
        <taxon>Tracheophyta</taxon>
        <taxon>Spermatophyta</taxon>
        <taxon>Magnoliopsida</taxon>
        <taxon>eudicotyledons</taxon>
        <taxon>Gunneridae</taxon>
        <taxon>Pentapetalae</taxon>
        <taxon>rosids</taxon>
        <taxon>fabids</taxon>
        <taxon>Fagales</taxon>
        <taxon>Fagaceae</taxon>
        <taxon>Fagus</taxon>
    </lineage>
</organism>
<dbReference type="EMBL" id="OIVN01003879">
    <property type="protein sequence ID" value="SPD14106.1"/>
    <property type="molecule type" value="Genomic_DNA"/>
</dbReference>
<gene>
    <name evidence="2" type="ORF">FSB_LOCUS41988</name>
</gene>
<accession>A0A2N9HIQ0</accession>
<evidence type="ECO:0008006" key="3">
    <source>
        <dbReference type="Google" id="ProtNLM"/>
    </source>
</evidence>
<name>A0A2N9HIQ0_FAGSY</name>
<feature type="transmembrane region" description="Helical" evidence="1">
    <location>
        <begin position="95"/>
        <end position="114"/>
    </location>
</feature>